<proteinExistence type="predicted"/>
<dbReference type="STRING" id="455.Ljam_0248"/>
<organism evidence="1 2">
    <name type="scientific">Legionella jamestowniensis</name>
    <dbReference type="NCBI Taxonomy" id="455"/>
    <lineage>
        <taxon>Bacteria</taxon>
        <taxon>Pseudomonadati</taxon>
        <taxon>Pseudomonadota</taxon>
        <taxon>Gammaproteobacteria</taxon>
        <taxon>Legionellales</taxon>
        <taxon>Legionellaceae</taxon>
        <taxon>Legionella</taxon>
    </lineage>
</organism>
<evidence type="ECO:0000313" key="2">
    <source>
        <dbReference type="Proteomes" id="UP000054715"/>
    </source>
</evidence>
<evidence type="ECO:0000313" key="1">
    <source>
        <dbReference type="EMBL" id="KTD12990.1"/>
    </source>
</evidence>
<accession>A0A0W0UYN0</accession>
<dbReference type="RefSeq" id="WP_058448330.1">
    <property type="nucleotide sequence ID" value="NZ_CAAAJF010000014.1"/>
</dbReference>
<dbReference type="EMBL" id="LNYG01000004">
    <property type="protein sequence ID" value="KTD12990.1"/>
    <property type="molecule type" value="Genomic_DNA"/>
</dbReference>
<dbReference type="Proteomes" id="UP000054715">
    <property type="component" value="Unassembled WGS sequence"/>
</dbReference>
<gene>
    <name evidence="1" type="ORF">Ljam_0248</name>
</gene>
<dbReference type="AlphaFoldDB" id="A0A0W0UYN0"/>
<dbReference type="PATRIC" id="fig|455.5.peg.259"/>
<dbReference type="InterPro" id="IPR036770">
    <property type="entry name" value="Ankyrin_rpt-contain_sf"/>
</dbReference>
<dbReference type="OrthoDB" id="5633238at2"/>
<dbReference type="Gene3D" id="1.25.40.20">
    <property type="entry name" value="Ankyrin repeat-containing domain"/>
    <property type="match status" value="1"/>
</dbReference>
<name>A0A0W0UYN0_9GAMM</name>
<protein>
    <submittedName>
        <fullName evidence="1">Ankyrin repeat protein</fullName>
    </submittedName>
</protein>
<comment type="caution">
    <text evidence="1">The sequence shown here is derived from an EMBL/GenBank/DDBJ whole genome shotgun (WGS) entry which is preliminary data.</text>
</comment>
<sequence>MDLVRQVISAAGNLQAAGDICRMSVLNPAILAVLKGKKDSLEMLTFLLRQGASTQTPDTYNLPAIMQVLCAGVLYLSKSEGRKVKEGTVFNLVQLLLKHGATLNVINPNSGEIPLMAAMDKGYKTLFDFFLEHADADTFNQRAYFKPNYLVFQLLDRHRNRLSPLDTPALLPQLKRKGVEFDKVIDYKYAVSPFGATSHSEKGEVFAQNISLLHFYIENLTRSLDDLFYSMDTHLEIIQALITNGTNPNSKAMFVLTKEKSDGTKEKTSMELTAAEYLRKIADKVIDRYSYSTDAYLIKTYQNEHEFLEYITYETKERQTRLHQRFHQFRNLERVLSGEKPLSYSGLPNVRKIEKLATRKEGSFVKTEELNPNTFEAQLISARILQKQNDWKNLKNALVAYVKEAGSLENFLARVGQFKKPLQLHFDVTTDATGNVVSYGSRLYRFFHYFDPYHFPNSWESLRQFGQDIYGVDINTQYAQNNTVSMLMGS</sequence>
<dbReference type="SUPFAM" id="SSF48403">
    <property type="entry name" value="Ankyrin repeat"/>
    <property type="match status" value="1"/>
</dbReference>
<reference evidence="1 2" key="1">
    <citation type="submission" date="2015-11" db="EMBL/GenBank/DDBJ databases">
        <title>Genomic analysis of 38 Legionella species identifies large and diverse effector repertoires.</title>
        <authorList>
            <person name="Burstein D."/>
            <person name="Amaro F."/>
            <person name="Zusman T."/>
            <person name="Lifshitz Z."/>
            <person name="Cohen O."/>
            <person name="Gilbert J.A."/>
            <person name="Pupko T."/>
            <person name="Shuman H.A."/>
            <person name="Segal G."/>
        </authorList>
    </citation>
    <scope>NUCLEOTIDE SEQUENCE [LARGE SCALE GENOMIC DNA]</scope>
    <source>
        <strain evidence="1 2">JA-26-G1-E2</strain>
    </source>
</reference>